<dbReference type="AlphaFoldDB" id="A0AAD9QXP1"/>
<dbReference type="PANTHER" id="PTHR11733">
    <property type="entry name" value="ZINC METALLOPROTEASE FAMILY M13 NEPRILYSIN-RELATED"/>
    <property type="match status" value="1"/>
</dbReference>
<proteinExistence type="predicted"/>
<dbReference type="Gene3D" id="1.10.1380.10">
    <property type="entry name" value="Neutral endopeptidase , domain2"/>
    <property type="match status" value="1"/>
</dbReference>
<evidence type="ECO:0000256" key="1">
    <source>
        <dbReference type="ARBA" id="ARBA00001947"/>
    </source>
</evidence>
<accession>A0AAD9QXP1</accession>
<evidence type="ECO:0000313" key="10">
    <source>
        <dbReference type="Proteomes" id="UP001249851"/>
    </source>
</evidence>
<dbReference type="EMBL" id="JARQWQ010000010">
    <property type="protein sequence ID" value="KAK2569001.1"/>
    <property type="molecule type" value="Genomic_DNA"/>
</dbReference>
<keyword evidence="5" id="KW-0862">Zinc</keyword>
<dbReference type="SUPFAM" id="SSF55486">
    <property type="entry name" value="Metalloproteases ('zincins'), catalytic domain"/>
    <property type="match status" value="2"/>
</dbReference>
<evidence type="ECO:0000259" key="7">
    <source>
        <dbReference type="Pfam" id="PF01431"/>
    </source>
</evidence>
<dbReference type="CDD" id="cd08662">
    <property type="entry name" value="M13"/>
    <property type="match status" value="1"/>
</dbReference>
<keyword evidence="6" id="KW-0482">Metalloprotease</keyword>
<dbReference type="InterPro" id="IPR000718">
    <property type="entry name" value="Peptidase_M13"/>
</dbReference>
<evidence type="ECO:0000256" key="6">
    <source>
        <dbReference type="ARBA" id="ARBA00023049"/>
    </source>
</evidence>
<dbReference type="GO" id="GO:0046872">
    <property type="term" value="F:metal ion binding"/>
    <property type="evidence" value="ECO:0007669"/>
    <property type="project" value="UniProtKB-KW"/>
</dbReference>
<dbReference type="InterPro" id="IPR018497">
    <property type="entry name" value="Peptidase_M13_C"/>
</dbReference>
<dbReference type="GO" id="GO:0004222">
    <property type="term" value="F:metalloendopeptidase activity"/>
    <property type="evidence" value="ECO:0007669"/>
    <property type="project" value="InterPro"/>
</dbReference>
<evidence type="ECO:0000256" key="2">
    <source>
        <dbReference type="ARBA" id="ARBA00022670"/>
    </source>
</evidence>
<dbReference type="GO" id="GO:0005886">
    <property type="term" value="C:plasma membrane"/>
    <property type="evidence" value="ECO:0007669"/>
    <property type="project" value="TreeGrafter"/>
</dbReference>
<dbReference type="PROSITE" id="PS51885">
    <property type="entry name" value="NEPRILYSIN"/>
    <property type="match status" value="1"/>
</dbReference>
<reference evidence="9" key="2">
    <citation type="journal article" date="2023" name="Science">
        <title>Genomic signatures of disease resistance in endangered staghorn corals.</title>
        <authorList>
            <person name="Vollmer S.V."/>
            <person name="Selwyn J.D."/>
            <person name="Despard B.A."/>
            <person name="Roesel C.L."/>
        </authorList>
    </citation>
    <scope>NUCLEOTIDE SEQUENCE</scope>
    <source>
        <strain evidence="9">K2</strain>
    </source>
</reference>
<feature type="domain" description="Peptidase M13 N-terminal" evidence="8">
    <location>
        <begin position="5"/>
        <end position="289"/>
    </location>
</feature>
<comment type="cofactor">
    <cofactor evidence="1">
        <name>Zn(2+)</name>
        <dbReference type="ChEBI" id="CHEBI:29105"/>
    </cofactor>
</comment>
<evidence type="ECO:0000256" key="3">
    <source>
        <dbReference type="ARBA" id="ARBA00022723"/>
    </source>
</evidence>
<dbReference type="GO" id="GO:0016485">
    <property type="term" value="P:protein processing"/>
    <property type="evidence" value="ECO:0007669"/>
    <property type="project" value="TreeGrafter"/>
</dbReference>
<gene>
    <name evidence="9" type="ORF">P5673_005876</name>
</gene>
<dbReference type="InterPro" id="IPR008753">
    <property type="entry name" value="Peptidase_M13_N"/>
</dbReference>
<dbReference type="Pfam" id="PF05649">
    <property type="entry name" value="Peptidase_M13_N"/>
    <property type="match status" value="1"/>
</dbReference>
<comment type="caution">
    <text evidence="9">The sequence shown here is derived from an EMBL/GenBank/DDBJ whole genome shotgun (WGS) entry which is preliminary data.</text>
</comment>
<evidence type="ECO:0000256" key="4">
    <source>
        <dbReference type="ARBA" id="ARBA00022801"/>
    </source>
</evidence>
<dbReference type="PANTHER" id="PTHR11733:SF240">
    <property type="entry name" value="GH14155P-RELATED"/>
    <property type="match status" value="1"/>
</dbReference>
<feature type="domain" description="Peptidase M13 C-terminal" evidence="7">
    <location>
        <begin position="445"/>
        <end position="571"/>
    </location>
</feature>
<sequence>MGQVLRDLNVQTLLSVDVRPDIFDSSRNILYFGMSSLGLSATYFNSHDDNSAKIRNAYKTYMTTIARLLGGGYNTSERKMLRIFEFEKSLANIINKTFYSEDLVETVKQYHESGVSSESWDSTIEDFCEQSSFDQRLSFKPSEKVFYIKDVKNHRAPVFRGIYDKLVLWGNSIVMDYIMWRVVDSYVQAMPKEFFAANRKYQVEIHGPQESERWSYCLRVMSKYMDMSVGRLFVDAAFDDSSKNTVKDMTTRIRKAFTDNLESETWMDDETREKAKEKANAIGEDVGYPSYIKDDKKLDTHYSMLTIADGLFENLMAAKKMLIQKKLGVLRVKVNKEEYLNYGSLAMVIGHEITHGFDNSGRLFDKNGNYRNWWSTSSMNAFILKALCLVKQYGNYEVYGKYVSINSLHNEPPAWFGNQFLHCSCFQVLNKALIQLSKRSQSLFFSRHSTVKGQRRTLKVINGEQTLNENIADNGGIKLAYDAYQSWVDDNEKEGQLPDLGLSVDQLFFIGFATPWCKVSNKAAALHQLKFDAHSYNKYRVIGSLSNFKRFSKAFGCSSGDRMDPYPKCSVW</sequence>
<dbReference type="InterPro" id="IPR024079">
    <property type="entry name" value="MetalloPept_cat_dom_sf"/>
</dbReference>
<keyword evidence="10" id="KW-1185">Reference proteome</keyword>
<evidence type="ECO:0000259" key="8">
    <source>
        <dbReference type="Pfam" id="PF05649"/>
    </source>
</evidence>
<evidence type="ECO:0000256" key="5">
    <source>
        <dbReference type="ARBA" id="ARBA00022833"/>
    </source>
</evidence>
<protein>
    <submittedName>
        <fullName evidence="9">Endothelin-converting enzyme 1</fullName>
    </submittedName>
</protein>
<name>A0AAD9QXP1_ACRCE</name>
<dbReference type="Pfam" id="PF01431">
    <property type="entry name" value="Peptidase_M13"/>
    <property type="match status" value="2"/>
</dbReference>
<reference evidence="9" key="1">
    <citation type="journal article" date="2023" name="G3 (Bethesda)">
        <title>Whole genome assembly and annotation of the endangered Caribbean coral Acropora cervicornis.</title>
        <authorList>
            <person name="Selwyn J.D."/>
            <person name="Vollmer S.V."/>
        </authorList>
    </citation>
    <scope>NUCLEOTIDE SEQUENCE</scope>
    <source>
        <strain evidence="9">K2</strain>
    </source>
</reference>
<keyword evidence="2" id="KW-0645">Protease</keyword>
<dbReference type="Gene3D" id="3.40.390.10">
    <property type="entry name" value="Collagenase (Catalytic Domain)"/>
    <property type="match status" value="3"/>
</dbReference>
<dbReference type="InterPro" id="IPR042089">
    <property type="entry name" value="Peptidase_M13_dom_2"/>
</dbReference>
<feature type="domain" description="Peptidase M13 C-terminal" evidence="7">
    <location>
        <begin position="335"/>
        <end position="399"/>
    </location>
</feature>
<organism evidence="9 10">
    <name type="scientific">Acropora cervicornis</name>
    <name type="common">Staghorn coral</name>
    <dbReference type="NCBI Taxonomy" id="6130"/>
    <lineage>
        <taxon>Eukaryota</taxon>
        <taxon>Metazoa</taxon>
        <taxon>Cnidaria</taxon>
        <taxon>Anthozoa</taxon>
        <taxon>Hexacorallia</taxon>
        <taxon>Scleractinia</taxon>
        <taxon>Astrocoeniina</taxon>
        <taxon>Acroporidae</taxon>
        <taxon>Acropora</taxon>
    </lineage>
</organism>
<keyword evidence="3" id="KW-0479">Metal-binding</keyword>
<dbReference type="Proteomes" id="UP001249851">
    <property type="component" value="Unassembled WGS sequence"/>
</dbReference>
<keyword evidence="4" id="KW-0378">Hydrolase</keyword>
<evidence type="ECO:0000313" key="9">
    <source>
        <dbReference type="EMBL" id="KAK2569001.1"/>
    </source>
</evidence>